<comment type="caution">
    <text evidence="2">The sequence shown here is derived from an EMBL/GenBank/DDBJ whole genome shotgun (WGS) entry which is preliminary data.</text>
</comment>
<accession>A0ABW3JSU0</accession>
<dbReference type="EMBL" id="JBHTJR010000045">
    <property type="protein sequence ID" value="MFD0993235.1"/>
    <property type="molecule type" value="Genomic_DNA"/>
</dbReference>
<dbReference type="InterPro" id="IPR025590">
    <property type="entry name" value="DUF4348"/>
</dbReference>
<organism evidence="2 3">
    <name type="scientific">Tenacibaculum geojense</name>
    <dbReference type="NCBI Taxonomy" id="915352"/>
    <lineage>
        <taxon>Bacteria</taxon>
        <taxon>Pseudomonadati</taxon>
        <taxon>Bacteroidota</taxon>
        <taxon>Flavobacteriia</taxon>
        <taxon>Flavobacteriales</taxon>
        <taxon>Flavobacteriaceae</taxon>
        <taxon>Tenacibaculum</taxon>
    </lineage>
</organism>
<dbReference type="PROSITE" id="PS51257">
    <property type="entry name" value="PROKAR_LIPOPROTEIN"/>
    <property type="match status" value="1"/>
</dbReference>
<sequence>MKNLILIFLFTFLTGCKGINNERKHHKTIDSLKTQLNLLKQDNQELKNRIEITTIKTYKNEDFNNFFYSFMVDSIFQKNRVKFPLEYRTTNIDSMKEILIKINKDEWKYNSFYINSASERTQIYDNYDLKFQPTNERMLHWYGVESGGNSKYYFKGFNGKWFLIKKWDSGI</sequence>
<keyword evidence="3" id="KW-1185">Reference proteome</keyword>
<dbReference type="Pfam" id="PF14254">
    <property type="entry name" value="DUF4348"/>
    <property type="match status" value="1"/>
</dbReference>
<keyword evidence="1" id="KW-0175">Coiled coil</keyword>
<dbReference type="Gene3D" id="3.10.450.410">
    <property type="match status" value="1"/>
</dbReference>
<protein>
    <submittedName>
        <fullName evidence="2">DUF4348 domain-containing protein</fullName>
    </submittedName>
</protein>
<proteinExistence type="predicted"/>
<reference evidence="3" key="1">
    <citation type="journal article" date="2019" name="Int. J. Syst. Evol. Microbiol.">
        <title>The Global Catalogue of Microorganisms (GCM) 10K type strain sequencing project: providing services to taxonomists for standard genome sequencing and annotation.</title>
        <authorList>
            <consortium name="The Broad Institute Genomics Platform"/>
            <consortium name="The Broad Institute Genome Sequencing Center for Infectious Disease"/>
            <person name="Wu L."/>
            <person name="Ma J."/>
        </authorList>
    </citation>
    <scope>NUCLEOTIDE SEQUENCE [LARGE SCALE GENOMIC DNA]</scope>
    <source>
        <strain evidence="3">CCUG 60527</strain>
    </source>
</reference>
<evidence type="ECO:0000256" key="1">
    <source>
        <dbReference type="SAM" id="Coils"/>
    </source>
</evidence>
<dbReference type="Proteomes" id="UP001597062">
    <property type="component" value="Unassembled WGS sequence"/>
</dbReference>
<gene>
    <name evidence="2" type="ORF">ACFQ1U_08465</name>
</gene>
<name>A0ABW3JSU0_9FLAO</name>
<feature type="coiled-coil region" evidence="1">
    <location>
        <begin position="29"/>
        <end position="56"/>
    </location>
</feature>
<dbReference type="RefSeq" id="WP_386107281.1">
    <property type="nucleotide sequence ID" value="NZ_JBHTJR010000045.1"/>
</dbReference>
<evidence type="ECO:0000313" key="2">
    <source>
        <dbReference type="EMBL" id="MFD0993235.1"/>
    </source>
</evidence>
<evidence type="ECO:0000313" key="3">
    <source>
        <dbReference type="Proteomes" id="UP001597062"/>
    </source>
</evidence>